<dbReference type="EMBL" id="JAKKPZ010000051">
    <property type="protein sequence ID" value="KAI1706069.1"/>
    <property type="molecule type" value="Genomic_DNA"/>
</dbReference>
<dbReference type="SUPFAM" id="SSF55729">
    <property type="entry name" value="Acyl-CoA N-acyltransferases (Nat)"/>
    <property type="match status" value="1"/>
</dbReference>
<accession>A0AAD4MX47</accession>
<evidence type="ECO:0000259" key="1">
    <source>
        <dbReference type="PROSITE" id="PS51186"/>
    </source>
</evidence>
<sequence>MPGGAPSDWKVPSLPLHKTMEGRFVRLEPLNAAKHGDALYELCTTADAEERFAYLNGSMLKSRDEFEKWLNENEKNDDRIHFVCVLQQNNEVAGRQVYERIDPPNGVIGIGGLFWSIKMARSSAATEAFYLFAKHVFDDLGYRRLFWTCNSKNEASGRAALRFGFTYEGLSA</sequence>
<gene>
    <name evidence="2" type="ORF">DdX_13300</name>
</gene>
<dbReference type="InterPro" id="IPR000182">
    <property type="entry name" value="GNAT_dom"/>
</dbReference>
<protein>
    <submittedName>
        <fullName evidence="2">Acetyltransferase (GNAT) domain-containing protein</fullName>
    </submittedName>
</protein>
<dbReference type="PROSITE" id="PS51186">
    <property type="entry name" value="GNAT"/>
    <property type="match status" value="1"/>
</dbReference>
<comment type="caution">
    <text evidence="2">The sequence shown here is derived from an EMBL/GenBank/DDBJ whole genome shotgun (WGS) entry which is preliminary data.</text>
</comment>
<evidence type="ECO:0000313" key="2">
    <source>
        <dbReference type="EMBL" id="KAI1706069.1"/>
    </source>
</evidence>
<reference evidence="2" key="1">
    <citation type="submission" date="2022-01" db="EMBL/GenBank/DDBJ databases">
        <title>Genome Sequence Resource for Two Populations of Ditylenchus destructor, the Migratory Endoparasitic Phytonematode.</title>
        <authorList>
            <person name="Zhang H."/>
            <person name="Lin R."/>
            <person name="Xie B."/>
        </authorList>
    </citation>
    <scope>NUCLEOTIDE SEQUENCE</scope>
    <source>
        <strain evidence="2">BazhouSP</strain>
    </source>
</reference>
<evidence type="ECO:0000313" key="3">
    <source>
        <dbReference type="Proteomes" id="UP001201812"/>
    </source>
</evidence>
<dbReference type="PANTHER" id="PTHR43441">
    <property type="entry name" value="RIBOSOMAL-PROTEIN-SERINE ACETYLTRANSFERASE"/>
    <property type="match status" value="1"/>
</dbReference>
<dbReference type="GO" id="GO:1990189">
    <property type="term" value="F:protein N-terminal-serine acetyltransferase activity"/>
    <property type="evidence" value="ECO:0007669"/>
    <property type="project" value="TreeGrafter"/>
</dbReference>
<keyword evidence="3" id="KW-1185">Reference proteome</keyword>
<dbReference type="GO" id="GO:0008999">
    <property type="term" value="F:protein-N-terminal-alanine acetyltransferase activity"/>
    <property type="evidence" value="ECO:0007669"/>
    <property type="project" value="TreeGrafter"/>
</dbReference>
<feature type="domain" description="N-acetyltransferase" evidence="1">
    <location>
        <begin position="38"/>
        <end position="172"/>
    </location>
</feature>
<name>A0AAD4MX47_9BILA</name>
<dbReference type="AlphaFoldDB" id="A0AAD4MX47"/>
<dbReference type="Proteomes" id="UP001201812">
    <property type="component" value="Unassembled WGS sequence"/>
</dbReference>
<dbReference type="InterPro" id="IPR051908">
    <property type="entry name" value="Ribosomal_N-acetyltransferase"/>
</dbReference>
<dbReference type="Gene3D" id="3.40.630.30">
    <property type="match status" value="1"/>
</dbReference>
<dbReference type="GO" id="GO:0005737">
    <property type="term" value="C:cytoplasm"/>
    <property type="evidence" value="ECO:0007669"/>
    <property type="project" value="TreeGrafter"/>
</dbReference>
<proteinExistence type="predicted"/>
<dbReference type="Pfam" id="PF13302">
    <property type="entry name" value="Acetyltransf_3"/>
    <property type="match status" value="1"/>
</dbReference>
<dbReference type="InterPro" id="IPR016181">
    <property type="entry name" value="Acyl_CoA_acyltransferase"/>
</dbReference>
<organism evidence="2 3">
    <name type="scientific">Ditylenchus destructor</name>
    <dbReference type="NCBI Taxonomy" id="166010"/>
    <lineage>
        <taxon>Eukaryota</taxon>
        <taxon>Metazoa</taxon>
        <taxon>Ecdysozoa</taxon>
        <taxon>Nematoda</taxon>
        <taxon>Chromadorea</taxon>
        <taxon>Rhabditida</taxon>
        <taxon>Tylenchina</taxon>
        <taxon>Tylenchomorpha</taxon>
        <taxon>Sphaerularioidea</taxon>
        <taxon>Anguinidae</taxon>
        <taxon>Anguininae</taxon>
        <taxon>Ditylenchus</taxon>
    </lineage>
</organism>
<dbReference type="PANTHER" id="PTHR43441:SF2">
    <property type="entry name" value="FAMILY ACETYLTRANSFERASE, PUTATIVE (AFU_ORTHOLOGUE AFUA_7G00850)-RELATED"/>
    <property type="match status" value="1"/>
</dbReference>